<dbReference type="SUPFAM" id="SSF56672">
    <property type="entry name" value="DNA/RNA polymerases"/>
    <property type="match status" value="1"/>
</dbReference>
<dbReference type="Pfam" id="PF00078">
    <property type="entry name" value="RVT_1"/>
    <property type="match status" value="1"/>
</dbReference>
<feature type="domain" description="Reverse transcriptase" evidence="1">
    <location>
        <begin position="1"/>
        <end position="90"/>
    </location>
</feature>
<keyword evidence="2" id="KW-0695">RNA-directed DNA polymerase</keyword>
<accession>A0A5B6WPM9</accession>
<sequence length="161" mass="19157">MFSKIDLRSGYYQLRVKDSDMPKTTLRTRYGHYEFLVMLFGLTSTHSMKRIFRSYLDSFVVVFIDDILICSKDETEHAQHLSIILQALLNVSSGFEKSGFWVTWCLQMAVEWIRVKYQLFWTRSLREMFGCILSMFRKRVFDNCFPVDEATLERCEVCLVR</sequence>
<reference evidence="3" key="1">
    <citation type="journal article" date="2019" name="Plant Biotechnol. J.">
        <title>Genome sequencing of the Australian wild diploid species Gossypium australe highlights disease resistance and delayed gland morphogenesis.</title>
        <authorList>
            <person name="Cai Y."/>
            <person name="Cai X."/>
            <person name="Wang Q."/>
            <person name="Wang P."/>
            <person name="Zhang Y."/>
            <person name="Cai C."/>
            <person name="Xu Y."/>
            <person name="Wang K."/>
            <person name="Zhou Z."/>
            <person name="Wang C."/>
            <person name="Geng S."/>
            <person name="Li B."/>
            <person name="Dong Q."/>
            <person name="Hou Y."/>
            <person name="Wang H."/>
            <person name="Ai P."/>
            <person name="Liu Z."/>
            <person name="Yi F."/>
            <person name="Sun M."/>
            <person name="An G."/>
            <person name="Cheng J."/>
            <person name="Zhang Y."/>
            <person name="Shi Q."/>
            <person name="Xie Y."/>
            <person name="Shi X."/>
            <person name="Chang Y."/>
            <person name="Huang F."/>
            <person name="Chen Y."/>
            <person name="Hong S."/>
            <person name="Mi L."/>
            <person name="Sun Q."/>
            <person name="Zhang L."/>
            <person name="Zhou B."/>
            <person name="Peng R."/>
            <person name="Zhang X."/>
            <person name="Liu F."/>
        </authorList>
    </citation>
    <scope>NUCLEOTIDE SEQUENCE [LARGE SCALE GENOMIC DNA]</scope>
    <source>
        <strain evidence="3">cv. PA1801</strain>
    </source>
</reference>
<keyword evidence="2" id="KW-0808">Transferase</keyword>
<comment type="caution">
    <text evidence="2">The sequence shown here is derived from an EMBL/GenBank/DDBJ whole genome shotgun (WGS) entry which is preliminary data.</text>
</comment>
<keyword evidence="3" id="KW-1185">Reference proteome</keyword>
<evidence type="ECO:0000259" key="1">
    <source>
        <dbReference type="Pfam" id="PF00078"/>
    </source>
</evidence>
<dbReference type="AlphaFoldDB" id="A0A5B6WPM9"/>
<dbReference type="InterPro" id="IPR000477">
    <property type="entry name" value="RT_dom"/>
</dbReference>
<dbReference type="CDD" id="cd01647">
    <property type="entry name" value="RT_LTR"/>
    <property type="match status" value="1"/>
</dbReference>
<dbReference type="InterPro" id="IPR043502">
    <property type="entry name" value="DNA/RNA_pol_sf"/>
</dbReference>
<dbReference type="PANTHER" id="PTHR24559:SF444">
    <property type="entry name" value="REVERSE TRANSCRIPTASE DOMAIN-CONTAINING PROTEIN"/>
    <property type="match status" value="1"/>
</dbReference>
<protein>
    <submittedName>
        <fullName evidence="2">RNA-directed DNA polymerase-like protein</fullName>
    </submittedName>
</protein>
<dbReference type="Gene3D" id="3.10.10.10">
    <property type="entry name" value="HIV Type 1 Reverse Transcriptase, subunit A, domain 1"/>
    <property type="match status" value="1"/>
</dbReference>
<dbReference type="InterPro" id="IPR043128">
    <property type="entry name" value="Rev_trsase/Diguanyl_cyclase"/>
</dbReference>
<name>A0A5B6WPM9_9ROSI</name>
<dbReference type="PANTHER" id="PTHR24559">
    <property type="entry name" value="TRANSPOSON TY3-I GAG-POL POLYPROTEIN"/>
    <property type="match status" value="1"/>
</dbReference>
<proteinExistence type="predicted"/>
<keyword evidence="2" id="KW-0548">Nucleotidyltransferase</keyword>
<dbReference type="GO" id="GO:0003964">
    <property type="term" value="F:RNA-directed DNA polymerase activity"/>
    <property type="evidence" value="ECO:0007669"/>
    <property type="project" value="UniProtKB-KW"/>
</dbReference>
<dbReference type="Gene3D" id="3.30.70.270">
    <property type="match status" value="1"/>
</dbReference>
<gene>
    <name evidence="2" type="ORF">EPI10_005977</name>
</gene>
<dbReference type="EMBL" id="SMMG02000002">
    <property type="protein sequence ID" value="KAA3483841.1"/>
    <property type="molecule type" value="Genomic_DNA"/>
</dbReference>
<dbReference type="Proteomes" id="UP000325315">
    <property type="component" value="Unassembled WGS sequence"/>
</dbReference>
<organism evidence="2 3">
    <name type="scientific">Gossypium australe</name>
    <dbReference type="NCBI Taxonomy" id="47621"/>
    <lineage>
        <taxon>Eukaryota</taxon>
        <taxon>Viridiplantae</taxon>
        <taxon>Streptophyta</taxon>
        <taxon>Embryophyta</taxon>
        <taxon>Tracheophyta</taxon>
        <taxon>Spermatophyta</taxon>
        <taxon>Magnoliopsida</taxon>
        <taxon>eudicotyledons</taxon>
        <taxon>Gunneridae</taxon>
        <taxon>Pentapetalae</taxon>
        <taxon>rosids</taxon>
        <taxon>malvids</taxon>
        <taxon>Malvales</taxon>
        <taxon>Malvaceae</taxon>
        <taxon>Malvoideae</taxon>
        <taxon>Gossypium</taxon>
    </lineage>
</organism>
<evidence type="ECO:0000313" key="2">
    <source>
        <dbReference type="EMBL" id="KAA3483841.1"/>
    </source>
</evidence>
<dbReference type="OrthoDB" id="999584at2759"/>
<evidence type="ECO:0000313" key="3">
    <source>
        <dbReference type="Proteomes" id="UP000325315"/>
    </source>
</evidence>
<dbReference type="InterPro" id="IPR053134">
    <property type="entry name" value="RNA-dir_DNA_polymerase"/>
</dbReference>